<feature type="transmembrane region" description="Helical" evidence="1">
    <location>
        <begin position="374"/>
        <end position="395"/>
    </location>
</feature>
<evidence type="ECO:0000256" key="1">
    <source>
        <dbReference type="SAM" id="Phobius"/>
    </source>
</evidence>
<dbReference type="InterPro" id="IPR052710">
    <property type="entry name" value="CAAX_protease"/>
</dbReference>
<feature type="domain" description="CAAX prenyl protease 2/Lysostaphin resistance protein A-like" evidence="3">
    <location>
        <begin position="581"/>
        <end position="670"/>
    </location>
</feature>
<feature type="transmembrane region" description="Helical" evidence="1">
    <location>
        <begin position="624"/>
        <end position="650"/>
    </location>
</feature>
<dbReference type="GO" id="GO:0004175">
    <property type="term" value="F:endopeptidase activity"/>
    <property type="evidence" value="ECO:0007669"/>
    <property type="project" value="UniProtKB-ARBA"/>
</dbReference>
<feature type="transmembrane region" description="Helical" evidence="1">
    <location>
        <begin position="505"/>
        <end position="527"/>
    </location>
</feature>
<dbReference type="STRING" id="690879.TSACC_21267"/>
<keyword evidence="1" id="KW-0812">Transmembrane</keyword>
<keyword evidence="5" id="KW-1185">Reference proteome</keyword>
<name>A0A146G519_TERSA</name>
<comment type="caution">
    <text evidence="4">The sequence shown here is derived from an EMBL/GenBank/DDBJ whole genome shotgun (WGS) entry which is preliminary data.</text>
</comment>
<dbReference type="AlphaFoldDB" id="A0A146G519"/>
<feature type="transmembrane region" description="Helical" evidence="1">
    <location>
        <begin position="542"/>
        <end position="563"/>
    </location>
</feature>
<keyword evidence="4" id="KW-0378">Hydrolase</keyword>
<protein>
    <submittedName>
        <fullName evidence="4">Membrane protease YdiL, CAAX protease family</fullName>
    </submittedName>
</protein>
<dbReference type="GO" id="GO:0006508">
    <property type="term" value="P:proteolysis"/>
    <property type="evidence" value="ECO:0007669"/>
    <property type="project" value="UniProtKB-KW"/>
</dbReference>
<evidence type="ECO:0000259" key="3">
    <source>
        <dbReference type="Pfam" id="PF02517"/>
    </source>
</evidence>
<evidence type="ECO:0000256" key="2">
    <source>
        <dbReference type="SAM" id="SignalP"/>
    </source>
</evidence>
<feature type="transmembrane region" description="Helical" evidence="1">
    <location>
        <begin position="402"/>
        <end position="435"/>
    </location>
</feature>
<dbReference type="InterPro" id="IPR003675">
    <property type="entry name" value="Rce1/LyrA-like_dom"/>
</dbReference>
<reference evidence="5" key="1">
    <citation type="journal article" date="2017" name="Genome Announc.">
        <title>Draft Genome Sequence of Terrimicrobium sacchariphilum NM-5T, a Facultative Anaerobic Soil Bacterium of the Class Spartobacteria.</title>
        <authorList>
            <person name="Qiu Y.L."/>
            <person name="Tourlousse D.M."/>
            <person name="Matsuura N."/>
            <person name="Ohashi A."/>
            <person name="Sekiguchi Y."/>
        </authorList>
    </citation>
    <scope>NUCLEOTIDE SEQUENCE [LARGE SCALE GENOMIC DNA]</scope>
    <source>
        <strain evidence="5">NM-5</strain>
    </source>
</reference>
<keyword evidence="1" id="KW-0472">Membrane</keyword>
<sequence length="681" mass="75656">MPAFIALRATVRFLAVALFACATTAFSADLPPAESLDGPTPAYRRSLEITNETREELAAGNIDRLEAIAAQLRASKERLDGGGWLLSSYYWVLAKMPDEEQDQAGRIAFLEKWVAERPQSITARVALAWALTRYAWKARGSGTNDTVSDEGWRLFGERLDQARVVLDEAKKLKEQCPGWYEAAQSVALGQGWDPDEYFALVDEAIGREPTYGAYYSNACYWMLPRWHGEEGEFEAWITGLADKSPEGERDRRYAALVWSADLMAKNRDMVFAEGRLDWERTKKGFQEWIAREPDNLMVRFVFTRLAVLADDRETAREQFDFTGGRYFPRIWTPASFEAARRYAYEGGPNPLIPKKTVERKGPRFDFETIRNIRIGVHVLLALAGGFLAGFILLIIAWQRKEVWAGVIAVFVAVFASLPFGTIGSLAAGVGLWVYLRCRPARTLDEGGRFSPWMTLAGVICLAVAYLGMQVMAVIPAMIPYLLEMGPSQQAAAVERLMANGQAERIAISAAWLVVLGAVAVCGSRVRIAKRLGLSRPGLKASLLWTPVFLIVIAAMGYAVDRVLDARSMEALKLMQMGRHSPATFILSLCLFAPLAEELIFRGYAYSGWIRSMGWWLTALVSSLIFALLHIQYGWVGLVYVFVLGMLLALLRRLSGSVIPCIVLHSAANAVFVISSFVSPLG</sequence>
<feature type="chain" id="PRO_5007524536" evidence="2">
    <location>
        <begin position="28"/>
        <end position="681"/>
    </location>
</feature>
<proteinExistence type="predicted"/>
<organism evidence="4 5">
    <name type="scientific">Terrimicrobium sacchariphilum</name>
    <dbReference type="NCBI Taxonomy" id="690879"/>
    <lineage>
        <taxon>Bacteria</taxon>
        <taxon>Pseudomonadati</taxon>
        <taxon>Verrucomicrobiota</taxon>
        <taxon>Terrimicrobiia</taxon>
        <taxon>Terrimicrobiales</taxon>
        <taxon>Terrimicrobiaceae</taxon>
        <taxon>Terrimicrobium</taxon>
    </lineage>
</organism>
<dbReference type="EMBL" id="BDCO01000002">
    <property type="protein sequence ID" value="GAT32865.1"/>
    <property type="molecule type" value="Genomic_DNA"/>
</dbReference>
<feature type="transmembrane region" description="Helical" evidence="1">
    <location>
        <begin position="584"/>
        <end position="604"/>
    </location>
</feature>
<gene>
    <name evidence="4" type="ORF">TSACC_21267</name>
</gene>
<feature type="transmembrane region" description="Helical" evidence="1">
    <location>
        <begin position="657"/>
        <end position="677"/>
    </location>
</feature>
<dbReference type="OrthoDB" id="182408at2"/>
<accession>A0A146G519</accession>
<keyword evidence="4" id="KW-0645">Protease</keyword>
<keyword evidence="2" id="KW-0732">Signal</keyword>
<dbReference type="Proteomes" id="UP000076023">
    <property type="component" value="Unassembled WGS sequence"/>
</dbReference>
<evidence type="ECO:0000313" key="5">
    <source>
        <dbReference type="Proteomes" id="UP000076023"/>
    </source>
</evidence>
<dbReference type="RefSeq" id="WP_075078670.1">
    <property type="nucleotide sequence ID" value="NZ_BDCO01000002.1"/>
</dbReference>
<feature type="signal peptide" evidence="2">
    <location>
        <begin position="1"/>
        <end position="27"/>
    </location>
</feature>
<feature type="transmembrane region" description="Helical" evidence="1">
    <location>
        <begin position="455"/>
        <end position="482"/>
    </location>
</feature>
<dbReference type="GO" id="GO:0080120">
    <property type="term" value="P:CAAX-box protein maturation"/>
    <property type="evidence" value="ECO:0007669"/>
    <property type="project" value="UniProtKB-ARBA"/>
</dbReference>
<keyword evidence="1" id="KW-1133">Transmembrane helix</keyword>
<dbReference type="PANTHER" id="PTHR36435">
    <property type="entry name" value="SLR1288 PROTEIN"/>
    <property type="match status" value="1"/>
</dbReference>
<dbReference type="Pfam" id="PF02517">
    <property type="entry name" value="Rce1-like"/>
    <property type="match status" value="1"/>
</dbReference>
<evidence type="ECO:0000313" key="4">
    <source>
        <dbReference type="EMBL" id="GAT32865.1"/>
    </source>
</evidence>
<dbReference type="PANTHER" id="PTHR36435:SF1">
    <property type="entry name" value="CAAX AMINO TERMINAL PROTEASE FAMILY PROTEIN"/>
    <property type="match status" value="1"/>
</dbReference>
<dbReference type="InParanoid" id="A0A146G519"/>